<feature type="compositionally biased region" description="Basic residues" evidence="1">
    <location>
        <begin position="264"/>
        <end position="273"/>
    </location>
</feature>
<feature type="region of interest" description="Disordered" evidence="1">
    <location>
        <begin position="200"/>
        <end position="275"/>
    </location>
</feature>
<evidence type="ECO:0000256" key="1">
    <source>
        <dbReference type="SAM" id="MobiDB-lite"/>
    </source>
</evidence>
<accession>A0A2R6NWP5</accession>
<feature type="region of interest" description="Disordered" evidence="1">
    <location>
        <begin position="1"/>
        <end position="111"/>
    </location>
</feature>
<feature type="compositionally biased region" description="Basic and acidic residues" evidence="1">
    <location>
        <begin position="334"/>
        <end position="347"/>
    </location>
</feature>
<dbReference type="Proteomes" id="UP000186601">
    <property type="component" value="Unassembled WGS sequence"/>
</dbReference>
<feature type="compositionally biased region" description="Basic residues" evidence="1">
    <location>
        <begin position="348"/>
        <end position="359"/>
    </location>
</feature>
<evidence type="ECO:0000313" key="3">
    <source>
        <dbReference type="Proteomes" id="UP000186601"/>
    </source>
</evidence>
<protein>
    <submittedName>
        <fullName evidence="2">Uncharacterized protein</fullName>
    </submittedName>
</protein>
<dbReference type="AlphaFoldDB" id="A0A2R6NWP5"/>
<dbReference type="EMBL" id="MLYV02000750">
    <property type="protein sequence ID" value="PSR78319.1"/>
    <property type="molecule type" value="Genomic_DNA"/>
</dbReference>
<name>A0A2R6NWP5_9APHY</name>
<proteinExistence type="predicted"/>
<feature type="compositionally biased region" description="Acidic residues" evidence="1">
    <location>
        <begin position="365"/>
        <end position="378"/>
    </location>
</feature>
<gene>
    <name evidence="2" type="ORF">PHLCEN_2v7441</name>
</gene>
<reference evidence="2 3" key="1">
    <citation type="submission" date="2018-02" db="EMBL/GenBank/DDBJ databases">
        <title>Genome sequence of the basidiomycete white-rot fungus Phlebia centrifuga.</title>
        <authorList>
            <person name="Granchi Z."/>
            <person name="Peng M."/>
            <person name="de Vries R.P."/>
            <person name="Hilden K."/>
            <person name="Makela M.R."/>
            <person name="Grigoriev I."/>
            <person name="Riley R."/>
        </authorList>
    </citation>
    <scope>NUCLEOTIDE SEQUENCE [LARGE SCALE GENOMIC DNA]</scope>
    <source>
        <strain evidence="2 3">FBCC195</strain>
    </source>
</reference>
<dbReference type="OrthoDB" id="2565191at2759"/>
<feature type="compositionally biased region" description="Basic residues" evidence="1">
    <location>
        <begin position="203"/>
        <end position="213"/>
    </location>
</feature>
<evidence type="ECO:0000313" key="2">
    <source>
        <dbReference type="EMBL" id="PSR78319.1"/>
    </source>
</evidence>
<sequence length="400" mass="44638">MSAVKRRSTVHDLASLRLHPDGTRVANTERNTRPRQAKNATKDSRGNWIARDAGGLGQVKQRRAARPEQGGGGEEQVDGNGEGDEVRRSSKAKGKQRAREEDGEVDEDVLRDPRAKRRKHFQADFNFWDPARVHGGDPEELLLPPFQPAVSFPTSVSLLSVLLESKFTEVSLQDLLKCIHYFASTYYSNMGQLRNDTREYRKEKKQRRLKRLSGKGTGSVPAPKEGSPRPNRSKTQSEGSSSSSEQEAEGSENEEGDTTATAGRPKHKRAFRRARTESGTDMYKIFDGSALVAIGRRSRVTLSSSLTRWPGMLLQEHVTDLLSTRIPDGWEEAMAKTESRTVPEEKRKGKAGRPKKVRCTRVSEEEGITEGNDEEIVDDAQGNSDSDDGDFIPQWSYLQS</sequence>
<dbReference type="STRING" id="98765.A0A2R6NWP5"/>
<feature type="compositionally biased region" description="Acidic residues" evidence="1">
    <location>
        <begin position="246"/>
        <end position="257"/>
    </location>
</feature>
<comment type="caution">
    <text evidence="2">The sequence shown here is derived from an EMBL/GenBank/DDBJ whole genome shotgun (WGS) entry which is preliminary data.</text>
</comment>
<feature type="region of interest" description="Disordered" evidence="1">
    <location>
        <begin position="334"/>
        <end position="400"/>
    </location>
</feature>
<organism evidence="2 3">
    <name type="scientific">Hermanssonia centrifuga</name>
    <dbReference type="NCBI Taxonomy" id="98765"/>
    <lineage>
        <taxon>Eukaryota</taxon>
        <taxon>Fungi</taxon>
        <taxon>Dikarya</taxon>
        <taxon>Basidiomycota</taxon>
        <taxon>Agaricomycotina</taxon>
        <taxon>Agaricomycetes</taxon>
        <taxon>Polyporales</taxon>
        <taxon>Meruliaceae</taxon>
        <taxon>Hermanssonia</taxon>
    </lineage>
</organism>
<keyword evidence="3" id="KW-1185">Reference proteome</keyword>